<comment type="caution">
    <text evidence="1">The sequence shown here is derived from an EMBL/GenBank/DDBJ whole genome shotgun (WGS) entry which is preliminary data.</text>
</comment>
<protein>
    <submittedName>
        <fullName evidence="1">Uncharacterized protein</fullName>
    </submittedName>
</protein>
<proteinExistence type="predicted"/>
<organism evidence="1 2">
    <name type="scientific">Steccherinum ochraceum</name>
    <dbReference type="NCBI Taxonomy" id="92696"/>
    <lineage>
        <taxon>Eukaryota</taxon>
        <taxon>Fungi</taxon>
        <taxon>Dikarya</taxon>
        <taxon>Basidiomycota</taxon>
        <taxon>Agaricomycotina</taxon>
        <taxon>Agaricomycetes</taxon>
        <taxon>Polyporales</taxon>
        <taxon>Steccherinaceae</taxon>
        <taxon>Steccherinum</taxon>
    </lineage>
</organism>
<sequence length="455" mass="51774">MPLSPAEPGLLYNILSRYVYETEKYEDPDRKEKLFWSYPTTYYTNLKKRLRASPEQALASVLARACRRSTDDSYALLIDPGPSIVRIAGPEHFLPHAAALLAELWPILLKVKQTKRQSDDRAAQSRAIASTLLGHSLERLRMMTEEKMRDAGGKTKQTVWAAYREVVNRVGPVDPSDEYQKTAITAVFEHINGVLEGVSSAADGSQQVPATAVEHLLKLKEVHRRYESWHYLRWMFDEDEVLQGRVITMQHWYCDALDDIVCNVKALERAAEALEDDYFAGALKVETVPVVQSLGPDDVLRLEEEFKRVYQHLLSMADGCEEFLGTPASDGVGTQGTKLLERARQNWPVATAFTGEPVHPESVLFFYLIEQRVPAKSYIATTEDPCFGCRALTGWSQFNEGFRLDKISKSSHVFPWPSPRNIPDNVKLSMMKKVMSDMWGFLDDLKFQYYHPDVF</sequence>
<evidence type="ECO:0000313" key="1">
    <source>
        <dbReference type="EMBL" id="TCD67932.1"/>
    </source>
</evidence>
<dbReference type="EMBL" id="RWJN01000081">
    <property type="protein sequence ID" value="TCD67932.1"/>
    <property type="molecule type" value="Genomic_DNA"/>
</dbReference>
<keyword evidence="2" id="KW-1185">Reference proteome</keyword>
<dbReference type="Proteomes" id="UP000292702">
    <property type="component" value="Unassembled WGS sequence"/>
</dbReference>
<reference evidence="1 2" key="1">
    <citation type="submission" date="2018-11" db="EMBL/GenBank/DDBJ databases">
        <title>Genome assembly of Steccherinum ochraceum LE-BIN_3174, the white-rot fungus of the Steccherinaceae family (The Residual Polyporoid clade, Polyporales, Basidiomycota).</title>
        <authorList>
            <person name="Fedorova T.V."/>
            <person name="Glazunova O.A."/>
            <person name="Landesman E.O."/>
            <person name="Moiseenko K.V."/>
            <person name="Psurtseva N.V."/>
            <person name="Savinova O.S."/>
            <person name="Shakhova N.V."/>
            <person name="Tyazhelova T.V."/>
            <person name="Vasina D.V."/>
        </authorList>
    </citation>
    <scope>NUCLEOTIDE SEQUENCE [LARGE SCALE GENOMIC DNA]</scope>
    <source>
        <strain evidence="1 2">LE-BIN_3174</strain>
    </source>
</reference>
<name>A0A4R0RL98_9APHY</name>
<accession>A0A4R0RL98</accession>
<dbReference type="AlphaFoldDB" id="A0A4R0RL98"/>
<gene>
    <name evidence="1" type="ORF">EIP91_011796</name>
</gene>
<evidence type="ECO:0000313" key="2">
    <source>
        <dbReference type="Proteomes" id="UP000292702"/>
    </source>
</evidence>